<proteinExistence type="predicted"/>
<dbReference type="KEGG" id="tml:GSTUM_00005015001"/>
<organism evidence="3 4">
    <name type="scientific">Tuber melanosporum (strain Mel28)</name>
    <name type="common">Perigord black truffle</name>
    <dbReference type="NCBI Taxonomy" id="656061"/>
    <lineage>
        <taxon>Eukaryota</taxon>
        <taxon>Fungi</taxon>
        <taxon>Dikarya</taxon>
        <taxon>Ascomycota</taxon>
        <taxon>Pezizomycotina</taxon>
        <taxon>Pezizomycetes</taxon>
        <taxon>Pezizales</taxon>
        <taxon>Tuberaceae</taxon>
        <taxon>Tuber</taxon>
    </lineage>
</organism>
<name>D5G9Q0_TUBMM</name>
<dbReference type="InParanoid" id="D5G9Q0"/>
<gene>
    <name evidence="3" type="ORF">GSTUM_00005015001</name>
</gene>
<dbReference type="HOGENOM" id="CLU_1422386_0_0_1"/>
<dbReference type="Pfam" id="PF14420">
    <property type="entry name" value="Clr5"/>
    <property type="match status" value="1"/>
</dbReference>
<sequence>MVKPWGKHKKILHELYISKKKKLEQVMEIMEKERGFVACRRAYMKTFRKWGYQKNRKSRTASRESGSSRKINTRLRSTVEPPCEPPEVALEARVNTHEANPYNPTPTHKINETGYNSPGRGATTGGLASPLDKFKDSDDLNKYIKLLEGVLLLNEIKKKALLSGNPDPHSPVMSDYQQVLERVLSGDPPIA</sequence>
<dbReference type="RefSeq" id="XP_002837052.1">
    <property type="nucleotide sequence ID" value="XM_002837006.1"/>
</dbReference>
<dbReference type="PANTHER" id="PTHR38788">
    <property type="entry name" value="CLR5 DOMAIN-CONTAINING PROTEIN"/>
    <property type="match status" value="1"/>
</dbReference>
<feature type="region of interest" description="Disordered" evidence="1">
    <location>
        <begin position="54"/>
        <end position="84"/>
    </location>
</feature>
<keyword evidence="4" id="KW-1185">Reference proteome</keyword>
<feature type="region of interest" description="Disordered" evidence="1">
    <location>
        <begin position="98"/>
        <end position="122"/>
    </location>
</feature>
<evidence type="ECO:0000313" key="3">
    <source>
        <dbReference type="EMBL" id="CAZ81243.1"/>
    </source>
</evidence>
<dbReference type="EMBL" id="FN430064">
    <property type="protein sequence ID" value="CAZ81243.1"/>
    <property type="molecule type" value="Genomic_DNA"/>
</dbReference>
<protein>
    <submittedName>
        <fullName evidence="3">(Perigord truffle) hypothetical protein</fullName>
    </submittedName>
</protein>
<feature type="compositionally biased region" description="Polar residues" evidence="1">
    <location>
        <begin position="105"/>
        <end position="116"/>
    </location>
</feature>
<dbReference type="Proteomes" id="UP000006911">
    <property type="component" value="Unassembled WGS sequence"/>
</dbReference>
<feature type="domain" description="Clr5" evidence="2">
    <location>
        <begin position="1"/>
        <end position="54"/>
    </location>
</feature>
<accession>D5G9Q0</accession>
<dbReference type="InterPro" id="IPR025676">
    <property type="entry name" value="Clr5_dom"/>
</dbReference>
<feature type="compositionally biased region" description="Polar residues" evidence="1">
    <location>
        <begin position="63"/>
        <end position="76"/>
    </location>
</feature>
<evidence type="ECO:0000256" key="1">
    <source>
        <dbReference type="SAM" id="MobiDB-lite"/>
    </source>
</evidence>
<dbReference type="GeneID" id="9185380"/>
<evidence type="ECO:0000313" key="4">
    <source>
        <dbReference type="Proteomes" id="UP000006911"/>
    </source>
</evidence>
<dbReference type="AlphaFoldDB" id="D5G9Q0"/>
<reference evidence="3 4" key="1">
    <citation type="journal article" date="2010" name="Nature">
        <title>Perigord black truffle genome uncovers evolutionary origins and mechanisms of symbiosis.</title>
        <authorList>
            <person name="Martin F."/>
            <person name="Kohler A."/>
            <person name="Murat C."/>
            <person name="Balestrini R."/>
            <person name="Coutinho P.M."/>
            <person name="Jaillon O."/>
            <person name="Montanini B."/>
            <person name="Morin E."/>
            <person name="Noel B."/>
            <person name="Percudani R."/>
            <person name="Porcel B."/>
            <person name="Rubini A."/>
            <person name="Amicucci A."/>
            <person name="Amselem J."/>
            <person name="Anthouard V."/>
            <person name="Arcioni S."/>
            <person name="Artiguenave F."/>
            <person name="Aury J.M."/>
            <person name="Ballario P."/>
            <person name="Bolchi A."/>
            <person name="Brenna A."/>
            <person name="Brun A."/>
            <person name="Buee M."/>
            <person name="Cantarel B."/>
            <person name="Chevalier G."/>
            <person name="Couloux A."/>
            <person name="Da Silva C."/>
            <person name="Denoeud F."/>
            <person name="Duplessis S."/>
            <person name="Ghignone S."/>
            <person name="Hilselberger B."/>
            <person name="Iotti M."/>
            <person name="Marcais B."/>
            <person name="Mello A."/>
            <person name="Miranda M."/>
            <person name="Pacioni G."/>
            <person name="Quesneville H."/>
            <person name="Riccioni C."/>
            <person name="Ruotolo R."/>
            <person name="Splivallo R."/>
            <person name="Stocchi V."/>
            <person name="Tisserant E."/>
            <person name="Viscomi A.R."/>
            <person name="Zambonelli A."/>
            <person name="Zampieri E."/>
            <person name="Henrissat B."/>
            <person name="Lebrun M.H."/>
            <person name="Paolocci F."/>
            <person name="Bonfante P."/>
            <person name="Ottonello S."/>
            <person name="Wincker P."/>
        </authorList>
    </citation>
    <scope>NUCLEOTIDE SEQUENCE [LARGE SCALE GENOMIC DNA]</scope>
    <source>
        <strain evidence="3 4">Mel28</strain>
    </source>
</reference>
<evidence type="ECO:0000259" key="2">
    <source>
        <dbReference type="Pfam" id="PF14420"/>
    </source>
</evidence>
<dbReference type="PANTHER" id="PTHR38788:SF3">
    <property type="entry name" value="CLR5 DOMAIN-CONTAINING PROTEIN"/>
    <property type="match status" value="1"/>
</dbReference>
<dbReference type="STRING" id="656061.D5G9Q0"/>